<name>B0XRL8_ASPFC</name>
<accession>B0XRL8</accession>
<proteinExistence type="predicted"/>
<evidence type="ECO:0000313" key="3">
    <source>
        <dbReference type="Proteomes" id="UP000001699"/>
    </source>
</evidence>
<evidence type="ECO:0000256" key="1">
    <source>
        <dbReference type="SAM" id="MobiDB-lite"/>
    </source>
</evidence>
<dbReference type="Proteomes" id="UP000001699">
    <property type="component" value="Unassembled WGS sequence"/>
</dbReference>
<dbReference type="VEuPathDB" id="FungiDB:AFUB_013130"/>
<dbReference type="AlphaFoldDB" id="B0XRL8"/>
<dbReference type="HOGENOM" id="CLU_2145309_0_0_1"/>
<feature type="compositionally biased region" description="Polar residues" evidence="1">
    <location>
        <begin position="12"/>
        <end position="22"/>
    </location>
</feature>
<evidence type="ECO:0000313" key="2">
    <source>
        <dbReference type="EMBL" id="EDP56602.1"/>
    </source>
</evidence>
<dbReference type="EMBL" id="DS499594">
    <property type="protein sequence ID" value="EDP56602.1"/>
    <property type="molecule type" value="Genomic_DNA"/>
</dbReference>
<feature type="compositionally biased region" description="Polar residues" evidence="1">
    <location>
        <begin position="100"/>
        <end position="112"/>
    </location>
</feature>
<feature type="region of interest" description="Disordered" evidence="1">
    <location>
        <begin position="1"/>
        <end position="22"/>
    </location>
</feature>
<gene>
    <name evidence="2" type="ORF">AFUB_013130</name>
</gene>
<feature type="region of interest" description="Disordered" evidence="1">
    <location>
        <begin position="92"/>
        <end position="112"/>
    </location>
</feature>
<feature type="compositionally biased region" description="Basic residues" evidence="1">
    <location>
        <begin position="1"/>
        <end position="11"/>
    </location>
</feature>
<sequence>MSIFRKGKASRSSRGNEPASSAPATIVETEYVNLSPPPCAMQISERIATCIHACMLLVDLSTIYTIEAAAKMGRSPLIFILATVIVAMGEDEEGEEGPMSVSQGEGETFVTQ</sequence>
<organism evidence="2 3">
    <name type="scientific">Aspergillus fumigatus (strain CBS 144.89 / FGSC A1163 / CEA10)</name>
    <name type="common">Neosartorya fumigata</name>
    <dbReference type="NCBI Taxonomy" id="451804"/>
    <lineage>
        <taxon>Eukaryota</taxon>
        <taxon>Fungi</taxon>
        <taxon>Dikarya</taxon>
        <taxon>Ascomycota</taxon>
        <taxon>Pezizomycotina</taxon>
        <taxon>Eurotiomycetes</taxon>
        <taxon>Eurotiomycetidae</taxon>
        <taxon>Eurotiales</taxon>
        <taxon>Aspergillaceae</taxon>
        <taxon>Aspergillus</taxon>
        <taxon>Aspergillus subgen. Fumigati</taxon>
    </lineage>
</organism>
<protein>
    <submittedName>
        <fullName evidence="2">Uncharacterized protein</fullName>
    </submittedName>
</protein>
<keyword evidence="3" id="KW-1185">Reference proteome</keyword>
<reference evidence="2 3" key="1">
    <citation type="journal article" date="2008" name="PLoS Genet.">
        <title>Genomic islands in the pathogenic filamentous fungus Aspergillus fumigatus.</title>
        <authorList>
            <person name="Fedorova N.D."/>
            <person name="Khaldi N."/>
            <person name="Joardar V.S."/>
            <person name="Maiti R."/>
            <person name="Amedeo P."/>
            <person name="Anderson M.J."/>
            <person name="Crabtree J."/>
            <person name="Silva J.C."/>
            <person name="Badger J.H."/>
            <person name="Albarraq A."/>
            <person name="Angiuoli S."/>
            <person name="Bussey H."/>
            <person name="Bowyer P."/>
            <person name="Cotty P.J."/>
            <person name="Dyer P.S."/>
            <person name="Egan A."/>
            <person name="Galens K."/>
            <person name="Fraser-Liggett C.M."/>
            <person name="Haas B.J."/>
            <person name="Inman J.M."/>
            <person name="Kent R."/>
            <person name="Lemieux S."/>
            <person name="Malavazi I."/>
            <person name="Orvis J."/>
            <person name="Roemer T."/>
            <person name="Ronning C.M."/>
            <person name="Sundaram J.P."/>
            <person name="Sutton G."/>
            <person name="Turner G."/>
            <person name="Venter J.C."/>
            <person name="White O.R."/>
            <person name="Whitty B.R."/>
            <person name="Youngman P."/>
            <person name="Wolfe K.H."/>
            <person name="Goldman G.H."/>
            <person name="Wortman J.R."/>
            <person name="Jiang B."/>
            <person name="Denning D.W."/>
            <person name="Nierman W.C."/>
        </authorList>
    </citation>
    <scope>NUCLEOTIDE SEQUENCE [LARGE SCALE GENOMIC DNA]</scope>
    <source>
        <strain evidence="3">CBS 144.89 / FGSC A1163 / CEA10</strain>
    </source>
</reference>